<dbReference type="AlphaFoldDB" id="A0A285URQ5"/>
<protein>
    <submittedName>
        <fullName evidence="1">Uncharacterized protein</fullName>
    </submittedName>
</protein>
<dbReference type="OrthoDB" id="9936929at2"/>
<accession>A0A285URQ5</accession>
<keyword evidence="2" id="KW-1185">Reference proteome</keyword>
<evidence type="ECO:0000313" key="1">
    <source>
        <dbReference type="EMBL" id="SOC44595.1"/>
    </source>
</evidence>
<evidence type="ECO:0000313" key="2">
    <source>
        <dbReference type="Proteomes" id="UP000219167"/>
    </source>
</evidence>
<gene>
    <name evidence="1" type="ORF">SAMN05892877_1138</name>
</gene>
<dbReference type="Proteomes" id="UP000219167">
    <property type="component" value="Unassembled WGS sequence"/>
</dbReference>
<sequence length="74" mass="7795">MAMVLNIDCLEAIASSLAGREWSKAYIPVIASSEGNGVVSGASEHFSALRLLARVELGDIPLPSRFCAPSAFDD</sequence>
<reference evidence="1 2" key="1">
    <citation type="submission" date="2017-08" db="EMBL/GenBank/DDBJ databases">
        <authorList>
            <person name="de Groot N.N."/>
        </authorList>
    </citation>
    <scope>NUCLEOTIDE SEQUENCE [LARGE SCALE GENOMIC DNA]</scope>
    <source>
        <strain evidence="1 2">JC85</strain>
    </source>
</reference>
<name>A0A285URQ5_9HYPH</name>
<dbReference type="RefSeq" id="WP_141402079.1">
    <property type="nucleotide sequence ID" value="NZ_OBQD01000013.1"/>
</dbReference>
<dbReference type="EMBL" id="OBQD01000013">
    <property type="protein sequence ID" value="SOC44595.1"/>
    <property type="molecule type" value="Genomic_DNA"/>
</dbReference>
<proteinExistence type="predicted"/>
<organism evidence="1 2">
    <name type="scientific">Rhizobium subbaraonis</name>
    <dbReference type="NCBI Taxonomy" id="908946"/>
    <lineage>
        <taxon>Bacteria</taxon>
        <taxon>Pseudomonadati</taxon>
        <taxon>Pseudomonadota</taxon>
        <taxon>Alphaproteobacteria</taxon>
        <taxon>Hyphomicrobiales</taxon>
        <taxon>Rhizobiaceae</taxon>
        <taxon>Rhizobium/Agrobacterium group</taxon>
        <taxon>Rhizobium</taxon>
    </lineage>
</organism>